<dbReference type="SUPFAM" id="SSF56801">
    <property type="entry name" value="Acetyl-CoA synthetase-like"/>
    <property type="match status" value="1"/>
</dbReference>
<dbReference type="CDD" id="cd17631">
    <property type="entry name" value="FACL_FadD13-like"/>
    <property type="match status" value="1"/>
</dbReference>
<comment type="catalytic activity">
    <reaction evidence="3">
        <text>3-(methylsulfanyl)propanoate + ATP + CoA = 3-(methylsulfanyl)propanoyl-CoA + AMP + diphosphate</text>
        <dbReference type="Rhea" id="RHEA:43052"/>
        <dbReference type="ChEBI" id="CHEBI:30616"/>
        <dbReference type="ChEBI" id="CHEBI:33019"/>
        <dbReference type="ChEBI" id="CHEBI:49016"/>
        <dbReference type="ChEBI" id="CHEBI:57287"/>
        <dbReference type="ChEBI" id="CHEBI:82815"/>
        <dbReference type="ChEBI" id="CHEBI:456215"/>
        <dbReference type="EC" id="6.2.1.44"/>
    </reaction>
    <physiologicalReaction direction="left-to-right" evidence="3">
        <dbReference type="Rhea" id="RHEA:43053"/>
    </physiologicalReaction>
</comment>
<evidence type="ECO:0000313" key="9">
    <source>
        <dbReference type="Proteomes" id="UP000198615"/>
    </source>
</evidence>
<dbReference type="RefSeq" id="WP_093154453.1">
    <property type="nucleotide sequence ID" value="NZ_FNBW01000022.1"/>
</dbReference>
<proteinExistence type="inferred from homology"/>
<organism evidence="8 9">
    <name type="scientific">Thalassobaculum litoreum DSM 18839</name>
    <dbReference type="NCBI Taxonomy" id="1123362"/>
    <lineage>
        <taxon>Bacteria</taxon>
        <taxon>Pseudomonadati</taxon>
        <taxon>Pseudomonadota</taxon>
        <taxon>Alphaproteobacteria</taxon>
        <taxon>Rhodospirillales</taxon>
        <taxon>Thalassobaculaceae</taxon>
        <taxon>Thalassobaculum</taxon>
    </lineage>
</organism>
<dbReference type="GO" id="GO:0006631">
    <property type="term" value="P:fatty acid metabolic process"/>
    <property type="evidence" value="ECO:0007669"/>
    <property type="project" value="TreeGrafter"/>
</dbReference>
<dbReference type="OrthoDB" id="9803968at2"/>
<dbReference type="Pfam" id="PF00501">
    <property type="entry name" value="AMP-binding"/>
    <property type="match status" value="1"/>
</dbReference>
<sequence>MNQATVLAQVARSFAGRPALSLGTETLCDYASFAERVARLAGGLRELGLQDGDRVALVMKNSPECWESLYAIWHAGLAAVPVNAKLHPKEHAFILENSGSRACLATPELAADLAGIRGETPALEHLISTDSADYASLGAGKPAALADTKPTELAWLFYTSGTTGRPKGAMLTHRNLMSAVMNYYGDVDTILPTDSIIHSAPMSHGSGLYGLPHVAHGANTVVPKSGGFDVAETLALIERWPGVSFFFAPTMVTRLINTPNIDKADLSNLKTIVYGGAPMYLEDVKRALAVLGPKLVQIYGQGEAPMTITGLPKHIFTDTGHPRYEARIGSTGFPRTDVEVRVVDEDGKDVPVGEPGEVICRGDVVMVGYWNNPEATASSLRDGWLWTGDVGSFDEEGFLTLKDRSKDVIISGGTNIYPREVEEVLLRHPAVLEAAVIGREHPDWGEEVVAFVRPHPGQTVTPPELDTLCLENIARFKRPKEYLLVDDLPKNNYGKILKTELRKLAAPAAD</sequence>
<dbReference type="EMBL" id="FNBW01000022">
    <property type="protein sequence ID" value="SDG55509.1"/>
    <property type="molecule type" value="Genomic_DNA"/>
</dbReference>
<dbReference type="AlphaFoldDB" id="A0A8G2BPI8"/>
<dbReference type="Gene3D" id="3.30.300.30">
    <property type="match status" value="1"/>
</dbReference>
<comment type="similarity">
    <text evidence="1">Belongs to the ATP-dependent AMP-binding enzyme family.</text>
</comment>
<evidence type="ECO:0000256" key="4">
    <source>
        <dbReference type="ARBA" id="ARBA00066616"/>
    </source>
</evidence>
<reference evidence="8 9" key="1">
    <citation type="submission" date="2016-10" db="EMBL/GenBank/DDBJ databases">
        <authorList>
            <person name="Varghese N."/>
            <person name="Submissions S."/>
        </authorList>
    </citation>
    <scope>NUCLEOTIDE SEQUENCE [LARGE SCALE GENOMIC DNA]</scope>
    <source>
        <strain evidence="8 9">DSM 18839</strain>
    </source>
</reference>
<dbReference type="GO" id="GO:0031956">
    <property type="term" value="F:medium-chain fatty acid-CoA ligase activity"/>
    <property type="evidence" value="ECO:0007669"/>
    <property type="project" value="TreeGrafter"/>
</dbReference>
<keyword evidence="2 8" id="KW-0436">Ligase</keyword>
<dbReference type="InterPro" id="IPR042099">
    <property type="entry name" value="ANL_N_sf"/>
</dbReference>
<dbReference type="InterPro" id="IPR025110">
    <property type="entry name" value="AMP-bd_C"/>
</dbReference>
<protein>
    <recommendedName>
        <fullName evidence="5">3-methylmercaptopropionyl-CoA ligase</fullName>
        <ecNumber evidence="4">6.2.1.44</ecNumber>
    </recommendedName>
</protein>
<dbReference type="Pfam" id="PF13193">
    <property type="entry name" value="AMP-binding_C"/>
    <property type="match status" value="1"/>
</dbReference>
<comment type="caution">
    <text evidence="8">The sequence shown here is derived from an EMBL/GenBank/DDBJ whole genome shotgun (WGS) entry which is preliminary data.</text>
</comment>
<evidence type="ECO:0000256" key="1">
    <source>
        <dbReference type="ARBA" id="ARBA00006432"/>
    </source>
</evidence>
<gene>
    <name evidence="8" type="ORF">SAMN05660686_04826</name>
</gene>
<evidence type="ECO:0000259" key="6">
    <source>
        <dbReference type="Pfam" id="PF00501"/>
    </source>
</evidence>
<dbReference type="PANTHER" id="PTHR43201">
    <property type="entry name" value="ACYL-COA SYNTHETASE"/>
    <property type="match status" value="1"/>
</dbReference>
<evidence type="ECO:0000313" key="8">
    <source>
        <dbReference type="EMBL" id="SDG55509.1"/>
    </source>
</evidence>
<keyword evidence="9" id="KW-1185">Reference proteome</keyword>
<dbReference type="InterPro" id="IPR045851">
    <property type="entry name" value="AMP-bd_C_sf"/>
</dbReference>
<evidence type="ECO:0000256" key="3">
    <source>
        <dbReference type="ARBA" id="ARBA00051915"/>
    </source>
</evidence>
<dbReference type="PANTHER" id="PTHR43201:SF5">
    <property type="entry name" value="MEDIUM-CHAIN ACYL-COA LIGASE ACSF2, MITOCHONDRIAL"/>
    <property type="match status" value="1"/>
</dbReference>
<accession>A0A8G2BPI8</accession>
<dbReference type="InterPro" id="IPR000873">
    <property type="entry name" value="AMP-dep_synth/lig_dom"/>
</dbReference>
<dbReference type="PROSITE" id="PS00455">
    <property type="entry name" value="AMP_BINDING"/>
    <property type="match status" value="1"/>
</dbReference>
<dbReference type="Gene3D" id="3.40.50.12780">
    <property type="entry name" value="N-terminal domain of ligase-like"/>
    <property type="match status" value="1"/>
</dbReference>
<name>A0A8G2BPI8_9PROT</name>
<feature type="domain" description="AMP-binding enzyme C-terminal" evidence="7">
    <location>
        <begin position="420"/>
        <end position="495"/>
    </location>
</feature>
<dbReference type="EC" id="6.2.1.44" evidence="4"/>
<dbReference type="Proteomes" id="UP000198615">
    <property type="component" value="Unassembled WGS sequence"/>
</dbReference>
<feature type="domain" description="AMP-dependent synthetase/ligase" evidence="6">
    <location>
        <begin position="9"/>
        <end position="370"/>
    </location>
</feature>
<evidence type="ECO:0000256" key="5">
    <source>
        <dbReference type="ARBA" id="ARBA00067668"/>
    </source>
</evidence>
<evidence type="ECO:0000259" key="7">
    <source>
        <dbReference type="Pfam" id="PF13193"/>
    </source>
</evidence>
<evidence type="ECO:0000256" key="2">
    <source>
        <dbReference type="ARBA" id="ARBA00022598"/>
    </source>
</evidence>
<dbReference type="InterPro" id="IPR020845">
    <property type="entry name" value="AMP-binding_CS"/>
</dbReference>
<dbReference type="FunFam" id="3.30.300.30:FF:000008">
    <property type="entry name" value="2,3-dihydroxybenzoate-AMP ligase"/>
    <property type="match status" value="1"/>
</dbReference>